<evidence type="ECO:0000256" key="2">
    <source>
        <dbReference type="ARBA" id="ARBA00012489"/>
    </source>
</evidence>
<name>A0A833T5M5_PHYIN</name>
<dbReference type="InterPro" id="IPR036361">
    <property type="entry name" value="SAP_dom_sf"/>
</dbReference>
<evidence type="ECO:0000256" key="1">
    <source>
        <dbReference type="ARBA" id="ARBA00000451"/>
    </source>
</evidence>
<dbReference type="PROSITE" id="PS50800">
    <property type="entry name" value="SAP"/>
    <property type="match status" value="1"/>
</dbReference>
<comment type="caution">
    <text evidence="7">The sequence shown here is derived from an EMBL/GenBank/DDBJ whole genome shotgun (WGS) entry which is preliminary data.</text>
</comment>
<dbReference type="PROSITE" id="PS51700">
    <property type="entry name" value="SEPARIN"/>
    <property type="match status" value="1"/>
</dbReference>
<sequence>MRGNAEGVGATSREQILELVQRRGTSQRALILFAPQASALVRNVSAVNASSKALPLLRAAVERRVSDWTQSPTIERDTKRQRVSSSSKNDVVFAAKVAQSLVKVYAAAAGAAAKEDELEDLVAAMDLACVALYVVCTLEHAVRLGDLVVDNLLYQVAKKCAEIPEMREVALCVAACVHIRLWEAHSELYNGGSEKSQLMKLLDRQDEGNIALSSKVMENVGLLAEFPTPRSPHSAQFARLLLGHTNTCVSLLSAMKNYEAVLLVAETTLSPWIPHLQRSSQQDAKLASSFSDRTFRVLWKIAAAVDGVKPKATATSGALQFRLLALSFLLKCSNYTSSYFIQQVHRVGVQHERATKRSQQGLEESIWFYDQSANTLSEAQPTSTHMYSSESLQWEYIQWLEHFALICEVSGMHLRSAMILENAVQYVQLFGSAGKLIEPCLVFSIAGALFSSIQSEKRENCLSSSRGGFSNSAIDKNLENASGKMIRDLVHGTSDKWTDQCEKAARVYLKKLEALAPFSFVSLDSKDHPLFVPFVIRSLKRSATKTFNYVISVQHSAKYQLHHQVITSFDELCKAVKELRSTVGDLDVTMLELLVLEQSRLHRMEVILSVRCCLADSTATTKPALRMLSRHVTSVRELLDNATLDGKLSDSIINGVLGDLNAIARECYSCATCCYKTGDYQDTISALLGAFELVESYLEYVMCSNMNLEGIQKAHSQLKADAIASLLAHCYRELGNCTKAKLFTGYSILYCGDMHEQTPQTSVDKYVSCILEDAKLLGEEALPVILNEFKSFLDNITHVFKSRRIPENQIMALWRAFRDAFNRESAKIVVSMRGNSCALSDAGVDVSPVIRVQLCDELEHYLNVELMKTKMTAMNDELPLKVLRDASQSLAKRKLIYCCYYAKRNVHDTIEGLLLVYHALTAAAENLSSFRDAVGVDLGGIYGWRGVVTMEIALMMSYGGSSDEFVTPGSDISVSEESAIGDIERCLAYWGREDVCGFLFDGLYAVQCLESVCNTLSLSSCFLLEQAARKLLRELQQCQGAQGLMPNVIPLPVGLLRMNSSTSIVKAEGETSAIAGNNRELLLFEQVDRDLFAAKTSHLGAIRDQACQHLLRAMKTLGDIKQNVKYCQTAPVAKAIGMRQLFVHTILSDIHFYEGRSQDAIAEAKSALRVCWKIAKKFTAPSSPSETKFFELPPEIVAGEYLQRKSAHFLYFMALECSSWDLLLAAKVSLCRIASLYSMSDQPHRAASYLTEAMRLVGGLNLRFFRRGPFYEYAELELNANHLEKAKVAISLLSSNSKSDLHCPGTSETIVTIADACHSGMPSDLAVIEQRCNEIVQQGDVYLNEAKQQEALACYANAIEIVESAEDCRSPISKRLGRVKARSWRKYTRLQSEVSDLSDQRAVESLLGAMKKLKRSLKSCDIHLERVKCMLELGRINTRLLRSASPRAFTSLGRTLSLLEEAYVLGDHLGIPHLNQELRTALGMAYFAEIEENSHEDADSMDGDERATFLSWASSALLANAGSGDAISVETDRDTSTPEGLVGQLERLAAGPSACQKQEPQEYLTRMAQDIAEEVQQLPDNWIIVSLMIGVSSELVVTRFPTNGSAPVSFCLPTVSWSKCIREMDAIIQDSGNTLSGHTAEETSSWKAEQKKKWWDTRKLLDRRIEEAVVSMQESLGFWRCLLVGGSNFDGQVRRCWDLLTQNTADPIKLADRNQSLLCAIADAQQYLSDSEVIDGLKHIAAEIEVPLSDSGSREALQVLRTSRDDSAPSSPEATYSNLTSLSKEEIARMNVGEVKQLLAAEGLSTDGLKKVLVARLTAARDAALVDRMRSSTGRCGGGSNADFSTILILNHQLQQFPWEAMDVMSLSSGVTRMPSLDLIVQNAKSYSPVRRDRVRYLLNPAGDLKSTQHQLGPILEDGATSFGWEGIVGEVPDPEKLRNYLLAADLYIYCGHGSGEAYLNRDKVLSLQSDCSAALLFGCSSGRLEREGIFGPSGAVLAYLRAGSPAVLAMLWDVTDRDIDQLSVNVLQEWLLADDEDDDDDDQSLAQILQSSRSVCKLKYLNGHAAVCYGLPLYVAKS</sequence>
<comment type="catalytic activity">
    <reaction evidence="1">
        <text>All bonds known to be hydrolyzed by this endopeptidase have arginine in P1 and an acidic residue in P4. P6 is often occupied by an acidic residue or by a hydroxy-amino-acid residue, the phosphorylation of which enhances cleavage.</text>
        <dbReference type="EC" id="3.4.22.49"/>
    </reaction>
</comment>
<dbReference type="InterPro" id="IPR003034">
    <property type="entry name" value="SAP_dom"/>
</dbReference>
<accession>A0A833T5M5</accession>
<dbReference type="Gene3D" id="1.10.720.30">
    <property type="entry name" value="SAP domain"/>
    <property type="match status" value="1"/>
</dbReference>
<dbReference type="GO" id="GO:0005634">
    <property type="term" value="C:nucleus"/>
    <property type="evidence" value="ECO:0007669"/>
    <property type="project" value="InterPro"/>
</dbReference>
<keyword evidence="8" id="KW-1185">Reference proteome</keyword>
<protein>
    <recommendedName>
        <fullName evidence="2">separase</fullName>
        <ecNumber evidence="2">3.4.22.49</ecNumber>
    </recommendedName>
</protein>
<evidence type="ECO:0000259" key="5">
    <source>
        <dbReference type="PROSITE" id="PS50800"/>
    </source>
</evidence>
<dbReference type="Pfam" id="PF03568">
    <property type="entry name" value="Separin_C"/>
    <property type="match status" value="1"/>
</dbReference>
<reference evidence="7" key="1">
    <citation type="submission" date="2020-04" db="EMBL/GenBank/DDBJ databases">
        <title>Hybrid Assembly of Korean Phytophthora infestans isolates.</title>
        <authorList>
            <person name="Prokchorchik M."/>
            <person name="Lee Y."/>
            <person name="Seo J."/>
            <person name="Cho J.-H."/>
            <person name="Park Y.-E."/>
            <person name="Jang D.-C."/>
            <person name="Im J.-S."/>
            <person name="Choi J.-G."/>
            <person name="Park H.-J."/>
            <person name="Lee G.-B."/>
            <person name="Lee Y.-G."/>
            <person name="Hong S.-Y."/>
            <person name="Cho K."/>
            <person name="Sohn K.H."/>
        </authorList>
    </citation>
    <scope>NUCLEOTIDE SEQUENCE</scope>
    <source>
        <strain evidence="7">KR_1_A1</strain>
    </source>
</reference>
<feature type="domain" description="Peptidase C50" evidence="6">
    <location>
        <begin position="1892"/>
        <end position="1991"/>
    </location>
</feature>
<evidence type="ECO:0000256" key="4">
    <source>
        <dbReference type="ARBA" id="ARBA00022829"/>
    </source>
</evidence>
<dbReference type="PANTHER" id="PTHR12792:SF0">
    <property type="entry name" value="SEPARIN"/>
    <property type="match status" value="1"/>
</dbReference>
<dbReference type="GO" id="GO:0051307">
    <property type="term" value="P:meiotic chromosome separation"/>
    <property type="evidence" value="ECO:0007669"/>
    <property type="project" value="TreeGrafter"/>
</dbReference>
<dbReference type="InterPro" id="IPR005314">
    <property type="entry name" value="Peptidase_C50"/>
</dbReference>
<dbReference type="GO" id="GO:0072686">
    <property type="term" value="C:mitotic spindle"/>
    <property type="evidence" value="ECO:0007669"/>
    <property type="project" value="TreeGrafter"/>
</dbReference>
<dbReference type="GO" id="GO:0005737">
    <property type="term" value="C:cytoplasm"/>
    <property type="evidence" value="ECO:0007669"/>
    <property type="project" value="TreeGrafter"/>
</dbReference>
<dbReference type="Proteomes" id="UP000602510">
    <property type="component" value="Unassembled WGS sequence"/>
</dbReference>
<evidence type="ECO:0000313" key="7">
    <source>
        <dbReference type="EMBL" id="KAF4043928.1"/>
    </source>
</evidence>
<dbReference type="SMART" id="SM00513">
    <property type="entry name" value="SAP"/>
    <property type="match status" value="1"/>
</dbReference>
<dbReference type="EMBL" id="WSZM01000079">
    <property type="protein sequence ID" value="KAF4043928.1"/>
    <property type="molecule type" value="Genomic_DNA"/>
</dbReference>
<gene>
    <name evidence="7" type="ORF">GN244_ATG03803</name>
</gene>
<proteinExistence type="predicted"/>
<evidence type="ECO:0000313" key="8">
    <source>
        <dbReference type="Proteomes" id="UP000602510"/>
    </source>
</evidence>
<keyword evidence="4" id="KW-0159">Chromosome partition</keyword>
<dbReference type="GO" id="GO:0006508">
    <property type="term" value="P:proteolysis"/>
    <property type="evidence" value="ECO:0007669"/>
    <property type="project" value="InterPro"/>
</dbReference>
<evidence type="ECO:0000256" key="3">
    <source>
        <dbReference type="ARBA" id="ARBA00022801"/>
    </source>
</evidence>
<dbReference type="InterPro" id="IPR030397">
    <property type="entry name" value="SEPARIN_core_dom"/>
</dbReference>
<dbReference type="PANTHER" id="PTHR12792">
    <property type="entry name" value="EXTRA SPINDLE POLES 1-RELATED"/>
    <property type="match status" value="1"/>
</dbReference>
<dbReference type="EC" id="3.4.22.49" evidence="2"/>
<dbReference type="GO" id="GO:0004197">
    <property type="term" value="F:cysteine-type endopeptidase activity"/>
    <property type="evidence" value="ECO:0007669"/>
    <property type="project" value="InterPro"/>
</dbReference>
<evidence type="ECO:0000259" key="6">
    <source>
        <dbReference type="PROSITE" id="PS51700"/>
    </source>
</evidence>
<keyword evidence="3" id="KW-0378">Hydrolase</keyword>
<feature type="domain" description="SAP" evidence="5">
    <location>
        <begin position="1787"/>
        <end position="1821"/>
    </location>
</feature>
<organism evidence="7 8">
    <name type="scientific">Phytophthora infestans</name>
    <name type="common">Potato late blight agent</name>
    <name type="synonym">Botrytis infestans</name>
    <dbReference type="NCBI Taxonomy" id="4787"/>
    <lineage>
        <taxon>Eukaryota</taxon>
        <taxon>Sar</taxon>
        <taxon>Stramenopiles</taxon>
        <taxon>Oomycota</taxon>
        <taxon>Peronosporomycetes</taxon>
        <taxon>Peronosporales</taxon>
        <taxon>Peronosporaceae</taxon>
        <taxon>Phytophthora</taxon>
    </lineage>
</organism>